<keyword evidence="1" id="KW-1133">Transmembrane helix</keyword>
<accession>A0A0F8Z5C7</accession>
<dbReference type="Pfam" id="PF04883">
    <property type="entry name" value="HK97-gp10_like"/>
    <property type="match status" value="1"/>
</dbReference>
<dbReference type="AlphaFoldDB" id="A0A0F8Z5C7"/>
<gene>
    <name evidence="2" type="ORF">LCGC14_3012720</name>
</gene>
<sequence length="127" mass="14298">MAFKPILPKNPDLFTGAVVTMTAAMLNYGLDLKREMQKYPPSATAHVRTGTLGKRWTMKGPTIKGGDLVVHVGNRTEYAPFVQGFRNDEPRQRALFKRYGWQALDVTANKMLKKHKPRIEKSLKGLG</sequence>
<evidence type="ECO:0000313" key="2">
    <source>
        <dbReference type="EMBL" id="KKK61599.1"/>
    </source>
</evidence>
<evidence type="ECO:0000256" key="1">
    <source>
        <dbReference type="SAM" id="Phobius"/>
    </source>
</evidence>
<protein>
    <recommendedName>
        <fullName evidence="3">HK97 gp10 family phage protein</fullName>
    </recommendedName>
</protein>
<feature type="transmembrane region" description="Helical" evidence="1">
    <location>
        <begin position="13"/>
        <end position="30"/>
    </location>
</feature>
<proteinExistence type="predicted"/>
<comment type="caution">
    <text evidence="2">The sequence shown here is derived from an EMBL/GenBank/DDBJ whole genome shotgun (WGS) entry which is preliminary data.</text>
</comment>
<keyword evidence="1" id="KW-0812">Transmembrane</keyword>
<keyword evidence="1" id="KW-0472">Membrane</keyword>
<dbReference type="EMBL" id="LAZR01062398">
    <property type="protein sequence ID" value="KKK61599.1"/>
    <property type="molecule type" value="Genomic_DNA"/>
</dbReference>
<name>A0A0F8Z5C7_9ZZZZ</name>
<evidence type="ECO:0008006" key="3">
    <source>
        <dbReference type="Google" id="ProtNLM"/>
    </source>
</evidence>
<organism evidence="2">
    <name type="scientific">marine sediment metagenome</name>
    <dbReference type="NCBI Taxonomy" id="412755"/>
    <lineage>
        <taxon>unclassified sequences</taxon>
        <taxon>metagenomes</taxon>
        <taxon>ecological metagenomes</taxon>
    </lineage>
</organism>
<dbReference type="InterPro" id="IPR010064">
    <property type="entry name" value="HK97-gp10_tail"/>
</dbReference>
<reference evidence="2" key="1">
    <citation type="journal article" date="2015" name="Nature">
        <title>Complex archaea that bridge the gap between prokaryotes and eukaryotes.</title>
        <authorList>
            <person name="Spang A."/>
            <person name="Saw J.H."/>
            <person name="Jorgensen S.L."/>
            <person name="Zaremba-Niedzwiedzka K."/>
            <person name="Martijn J."/>
            <person name="Lind A.E."/>
            <person name="van Eijk R."/>
            <person name="Schleper C."/>
            <person name="Guy L."/>
            <person name="Ettema T.J."/>
        </authorList>
    </citation>
    <scope>NUCLEOTIDE SEQUENCE</scope>
</reference>